<dbReference type="AlphaFoldDB" id="A0A849AP75"/>
<evidence type="ECO:0000313" key="2">
    <source>
        <dbReference type="EMBL" id="NNG41306.1"/>
    </source>
</evidence>
<feature type="region of interest" description="Disordered" evidence="1">
    <location>
        <begin position="1"/>
        <end position="71"/>
    </location>
</feature>
<gene>
    <name evidence="2" type="ORF">HJ588_18765</name>
</gene>
<dbReference type="RefSeq" id="WP_171158482.1">
    <property type="nucleotide sequence ID" value="NZ_JABENB010000003.1"/>
</dbReference>
<feature type="compositionally biased region" description="Low complexity" evidence="1">
    <location>
        <begin position="16"/>
        <end position="36"/>
    </location>
</feature>
<dbReference type="EMBL" id="JABENB010000003">
    <property type="protein sequence ID" value="NNG41306.1"/>
    <property type="molecule type" value="Genomic_DNA"/>
</dbReference>
<sequence>MSGRFPATGDPQVDQALSGLPDPDALPSPDDLAQAPGDGDHGTGQHGEDGENGVGEDGPEGAGARGPDLTAQLAEHLDGQIADVTAVHRRLQQRLSDLSG</sequence>
<feature type="compositionally biased region" description="Gly residues" evidence="1">
    <location>
        <begin position="52"/>
        <end position="64"/>
    </location>
</feature>
<evidence type="ECO:0000313" key="3">
    <source>
        <dbReference type="Proteomes" id="UP000557772"/>
    </source>
</evidence>
<evidence type="ECO:0000256" key="1">
    <source>
        <dbReference type="SAM" id="MobiDB-lite"/>
    </source>
</evidence>
<organism evidence="2 3">
    <name type="scientific">Flexivirga aerilata</name>
    <dbReference type="NCBI Taxonomy" id="1656889"/>
    <lineage>
        <taxon>Bacteria</taxon>
        <taxon>Bacillati</taxon>
        <taxon>Actinomycetota</taxon>
        <taxon>Actinomycetes</taxon>
        <taxon>Micrococcales</taxon>
        <taxon>Dermacoccaceae</taxon>
        <taxon>Flexivirga</taxon>
    </lineage>
</organism>
<comment type="caution">
    <text evidence="2">The sequence shown here is derived from an EMBL/GenBank/DDBJ whole genome shotgun (WGS) entry which is preliminary data.</text>
</comment>
<name>A0A849AP75_9MICO</name>
<accession>A0A849AP75</accession>
<feature type="compositionally biased region" description="Basic and acidic residues" evidence="1">
    <location>
        <begin position="38"/>
        <end position="49"/>
    </location>
</feature>
<keyword evidence="3" id="KW-1185">Reference proteome</keyword>
<reference evidence="2 3" key="1">
    <citation type="submission" date="2020-05" db="EMBL/GenBank/DDBJ databases">
        <title>Flexivirga sp. ID2601S isolated from air conditioner.</title>
        <authorList>
            <person name="Kim D.H."/>
        </authorList>
    </citation>
    <scope>NUCLEOTIDE SEQUENCE [LARGE SCALE GENOMIC DNA]</scope>
    <source>
        <strain evidence="2 3">ID2601S</strain>
    </source>
</reference>
<dbReference type="Proteomes" id="UP000557772">
    <property type="component" value="Unassembled WGS sequence"/>
</dbReference>
<proteinExistence type="predicted"/>
<protein>
    <submittedName>
        <fullName evidence="2">Uncharacterized protein</fullName>
    </submittedName>
</protein>